<accession>A0ABY7G7K2</accession>
<dbReference type="Proteomes" id="UP001164746">
    <property type="component" value="Chromosome 16"/>
</dbReference>
<feature type="region of interest" description="Disordered" evidence="1">
    <location>
        <begin position="18"/>
        <end position="44"/>
    </location>
</feature>
<evidence type="ECO:0000256" key="1">
    <source>
        <dbReference type="SAM" id="MobiDB-lite"/>
    </source>
</evidence>
<keyword evidence="3" id="KW-1185">Reference proteome</keyword>
<reference evidence="2" key="1">
    <citation type="submission" date="2022-11" db="EMBL/GenBank/DDBJ databases">
        <title>Centuries of genome instability and evolution in soft-shell clam transmissible cancer (bioRxiv).</title>
        <authorList>
            <person name="Hart S.F.M."/>
            <person name="Yonemitsu M.A."/>
            <person name="Giersch R.M."/>
            <person name="Beal B.F."/>
            <person name="Arriagada G."/>
            <person name="Davis B.W."/>
            <person name="Ostrander E.A."/>
            <person name="Goff S.P."/>
            <person name="Metzger M.J."/>
        </authorList>
    </citation>
    <scope>NUCLEOTIDE SEQUENCE</scope>
    <source>
        <strain evidence="2">MELC-2E11</strain>
        <tissue evidence="2">Siphon/mantle</tissue>
    </source>
</reference>
<evidence type="ECO:0000313" key="3">
    <source>
        <dbReference type="Proteomes" id="UP001164746"/>
    </source>
</evidence>
<dbReference type="EMBL" id="CP111027">
    <property type="protein sequence ID" value="WAR29011.1"/>
    <property type="molecule type" value="Genomic_DNA"/>
</dbReference>
<evidence type="ECO:0000313" key="2">
    <source>
        <dbReference type="EMBL" id="WAR29011.1"/>
    </source>
</evidence>
<name>A0ABY7G7K2_MYAAR</name>
<gene>
    <name evidence="2" type="ORF">MAR_002579</name>
</gene>
<proteinExistence type="predicted"/>
<protein>
    <submittedName>
        <fullName evidence="2">Uncharacterized protein</fullName>
    </submittedName>
</protein>
<sequence>MIDLLPYTRLEIERMRHGLSTEQMRTRPVTVQSREPDYRDSKKSKHMLKVYTASKLVLPRERQSNLGNDTNAQSIVIEAKR</sequence>
<organism evidence="2 3">
    <name type="scientific">Mya arenaria</name>
    <name type="common">Soft-shell clam</name>
    <dbReference type="NCBI Taxonomy" id="6604"/>
    <lineage>
        <taxon>Eukaryota</taxon>
        <taxon>Metazoa</taxon>
        <taxon>Spiralia</taxon>
        <taxon>Lophotrochozoa</taxon>
        <taxon>Mollusca</taxon>
        <taxon>Bivalvia</taxon>
        <taxon>Autobranchia</taxon>
        <taxon>Heteroconchia</taxon>
        <taxon>Euheterodonta</taxon>
        <taxon>Imparidentia</taxon>
        <taxon>Neoheterodontei</taxon>
        <taxon>Myida</taxon>
        <taxon>Myoidea</taxon>
        <taxon>Myidae</taxon>
        <taxon>Mya</taxon>
    </lineage>
</organism>